<organism evidence="1 2">
    <name type="scientific">Vreelandella janggokensis</name>
    <dbReference type="NCBI Taxonomy" id="370767"/>
    <lineage>
        <taxon>Bacteria</taxon>
        <taxon>Pseudomonadati</taxon>
        <taxon>Pseudomonadota</taxon>
        <taxon>Gammaproteobacteria</taxon>
        <taxon>Oceanospirillales</taxon>
        <taxon>Halomonadaceae</taxon>
        <taxon>Vreelandella</taxon>
    </lineage>
</organism>
<accession>A0ABT4IWZ2</accession>
<evidence type="ECO:0000313" key="1">
    <source>
        <dbReference type="EMBL" id="MCZ0928199.1"/>
    </source>
</evidence>
<evidence type="ECO:0000313" key="2">
    <source>
        <dbReference type="Proteomes" id="UP001321125"/>
    </source>
</evidence>
<reference evidence="1 2" key="1">
    <citation type="submission" date="2022-02" db="EMBL/GenBank/DDBJ databases">
        <title>Study of halophilic communities from a Mexican lake.</title>
        <authorList>
            <person name="Hernandez-Soto L.M."/>
            <person name="Martinez-Abarca F."/>
            <person name="Ramirez-Saad H.C."/>
            <person name="Aguirre-Garrido J.F."/>
        </authorList>
    </citation>
    <scope>NUCLEOTIDE SEQUENCE [LARGE SCALE GENOMIC DNA]</scope>
    <source>
        <strain evidence="1 2">Hjan13</strain>
    </source>
</reference>
<keyword evidence="2" id="KW-1185">Reference proteome</keyword>
<protein>
    <submittedName>
        <fullName evidence="1">Uncharacterized protein</fullName>
    </submittedName>
</protein>
<dbReference type="RefSeq" id="WP_268902095.1">
    <property type="nucleotide sequence ID" value="NZ_JAKNQU010000005.1"/>
</dbReference>
<name>A0ABT4IWZ2_9GAMM</name>
<dbReference type="EMBL" id="JAKNQU010000005">
    <property type="protein sequence ID" value="MCZ0928199.1"/>
    <property type="molecule type" value="Genomic_DNA"/>
</dbReference>
<sequence>MFVDIRKRFTCKCLYAVKRLSAVIRKPGKTGEISAQANKLLIFLRPKNTEGVIAVIYHHFYASRVK</sequence>
<dbReference type="Proteomes" id="UP001321125">
    <property type="component" value="Unassembled WGS sequence"/>
</dbReference>
<gene>
    <name evidence="1" type="ORF">L0635_14035</name>
</gene>
<comment type="caution">
    <text evidence="1">The sequence shown here is derived from an EMBL/GenBank/DDBJ whole genome shotgun (WGS) entry which is preliminary data.</text>
</comment>
<proteinExistence type="predicted"/>